<accession>A0A7W8UAB3</accession>
<dbReference type="Proteomes" id="UP000585507">
    <property type="component" value="Unassembled WGS sequence"/>
</dbReference>
<gene>
    <name evidence="2" type="ORF">GGD55_002410</name>
</gene>
<dbReference type="AlphaFoldDB" id="A0A7W8UAB3"/>
<proteinExistence type="predicted"/>
<evidence type="ECO:0000256" key="1">
    <source>
        <dbReference type="SAM" id="MobiDB-lite"/>
    </source>
</evidence>
<sequence length="111" mass="12013">MFCMRAPVRRAGSTEDVGDLDRGTQGSTVGEGLFRLEQAELVERTRNCADRPGRHLGVEGGVVEFCVPEQDLDDPNVRAVLQQVGGEAVAQRMRPTLLAMSAAWAASTTIR</sequence>
<organism evidence="2 3">
    <name type="scientific">Rhizobium giardinii</name>
    <dbReference type="NCBI Taxonomy" id="56731"/>
    <lineage>
        <taxon>Bacteria</taxon>
        <taxon>Pseudomonadati</taxon>
        <taxon>Pseudomonadota</taxon>
        <taxon>Alphaproteobacteria</taxon>
        <taxon>Hyphomicrobiales</taxon>
        <taxon>Rhizobiaceae</taxon>
        <taxon>Rhizobium/Agrobacterium group</taxon>
        <taxon>Rhizobium</taxon>
    </lineage>
</organism>
<protein>
    <submittedName>
        <fullName evidence="2">Uncharacterized protein</fullName>
    </submittedName>
</protein>
<feature type="region of interest" description="Disordered" evidence="1">
    <location>
        <begin position="1"/>
        <end position="25"/>
    </location>
</feature>
<reference evidence="2 3" key="1">
    <citation type="submission" date="2020-08" db="EMBL/GenBank/DDBJ databases">
        <title>Genomic Encyclopedia of Type Strains, Phase IV (KMG-V): Genome sequencing to study the core and pangenomes of soil and plant-associated prokaryotes.</title>
        <authorList>
            <person name="Whitman W."/>
        </authorList>
    </citation>
    <scope>NUCLEOTIDE SEQUENCE [LARGE SCALE GENOMIC DNA]</scope>
    <source>
        <strain evidence="2 3">SEMIA 4084</strain>
    </source>
</reference>
<comment type="caution">
    <text evidence="2">The sequence shown here is derived from an EMBL/GenBank/DDBJ whole genome shotgun (WGS) entry which is preliminary data.</text>
</comment>
<dbReference type="EMBL" id="JACHBK010000005">
    <property type="protein sequence ID" value="MBB5535706.1"/>
    <property type="molecule type" value="Genomic_DNA"/>
</dbReference>
<keyword evidence="3" id="KW-1185">Reference proteome</keyword>
<evidence type="ECO:0000313" key="3">
    <source>
        <dbReference type="Proteomes" id="UP000585507"/>
    </source>
</evidence>
<evidence type="ECO:0000313" key="2">
    <source>
        <dbReference type="EMBL" id="MBB5535706.1"/>
    </source>
</evidence>
<name>A0A7W8UAB3_9HYPH</name>